<evidence type="ECO:0000313" key="1">
    <source>
        <dbReference type="Proteomes" id="UP000887576"/>
    </source>
</evidence>
<protein>
    <submittedName>
        <fullName evidence="2">J domain-containing protein</fullName>
    </submittedName>
</protein>
<name>A0AC34R9V4_9BILA</name>
<dbReference type="WBParaSite" id="JU765_v2.g4946.t1">
    <property type="protein sequence ID" value="JU765_v2.g4946.t1"/>
    <property type="gene ID" value="JU765_v2.g4946"/>
</dbReference>
<proteinExistence type="predicted"/>
<organism evidence="1 2">
    <name type="scientific">Panagrolaimus sp. JU765</name>
    <dbReference type="NCBI Taxonomy" id="591449"/>
    <lineage>
        <taxon>Eukaryota</taxon>
        <taxon>Metazoa</taxon>
        <taxon>Ecdysozoa</taxon>
        <taxon>Nematoda</taxon>
        <taxon>Chromadorea</taxon>
        <taxon>Rhabditida</taxon>
        <taxon>Tylenchina</taxon>
        <taxon>Panagrolaimomorpha</taxon>
        <taxon>Panagrolaimoidea</taxon>
        <taxon>Panagrolaimidae</taxon>
        <taxon>Panagrolaimus</taxon>
    </lineage>
</organism>
<dbReference type="Proteomes" id="UP000887576">
    <property type="component" value="Unplaced"/>
</dbReference>
<sequence>MGRAQFEYDEVGNTFYYVVVSFYAVILVPLTYIIWPSYPKEHYVNNEGCQCKGCRAKRDRKRAVQPWEHKKRYLKVFILLILWALFIFLSYKVSQIEHTHEEYDPYKILGLDNGADVSAIKKAYHGLSKKHHPDRGGDEKTFDLIAKAYQALTNDEARENWEKYGNPDGPKATTFGIALPKWIVSDQYGGWVLGLYVVAFMLILPILVWVWWSQSSKYSADKVLFETSRSFYQFLYKTPSMNMQRAIMVLSAAHEFWKKFNAEVQERDTDEQEVKPIMKEVKIGDPKKEPPFYMPWNLKARTLLLAHLSRITDLSPRLKADQEMYLKKIIPLCEEFIRMHLQMHFYGQLQRPPTVDTLTNLMTLPAMFVQALWPQSSPLLQLPHFDTFLINVLRRRKVFSCTELANLNEFKRRKMLSDLNDSEYEDVITVLKQMPSLEVSTEVEVQGEDDKHTVTAGSVVTLKVTLNRFPLLDPERRQQELEDEPPVVEAEVIEEEPPKKRKVWEKPQKKKKGASKKKSQQKKKSKVPEESEENGESVQAKIKKEIKDEIKDDDQDGSESEGDSEKSDADIEDASIINENDVDAVSNNDSTDDEGDHWDDGMVRKEALLEREPTDNHEVHAPYYPLDKYEWWYLYLLDKKTKQMIALPISCKTLKDSKTVELRFAAPQAVKTYLYTLHVLSDSYLDASYQVDVKIDVHPAREPEPIKYADTEDEVEGQASEGLSEYTEGSDSEED</sequence>
<evidence type="ECO:0000313" key="2">
    <source>
        <dbReference type="WBParaSite" id="JU765_v2.g4946.t1"/>
    </source>
</evidence>
<accession>A0AC34R9V4</accession>
<reference evidence="2" key="1">
    <citation type="submission" date="2022-11" db="UniProtKB">
        <authorList>
            <consortium name="WormBaseParasite"/>
        </authorList>
    </citation>
    <scope>IDENTIFICATION</scope>
</reference>